<sequence length="275" mass="29452">MDKHLMRTAGLAAIGMLALSGCGAGGSTDADASASPTEDKPICQQEASEATTIDSAPEVEWVEHDGRPYTPKSEDLGPAEEKDGIGTCYRHSPEGALVASADFISVIMSFDADEVNKLTQEHATGADRDKITEDFQRLEDTYRGTETKQIIEGMKVAGYKVESYSEDRAVISVAYSMEAQGAHHEISFALPLTWQDDDWSFAADAYGDSSEDLTGYTPWAPRRSASSPAPPPPPGRRSPPIRSLTGADASGPPSTPECHTAGRSCLYQQADYSGR</sequence>
<name>A0A7T3CET3_9MICC</name>
<dbReference type="InterPro" id="IPR058488">
    <property type="entry name" value="DUF8175"/>
</dbReference>
<evidence type="ECO:0000313" key="5">
    <source>
        <dbReference type="Proteomes" id="UP000594975"/>
    </source>
</evidence>
<evidence type="ECO:0000256" key="2">
    <source>
        <dbReference type="SAM" id="SignalP"/>
    </source>
</evidence>
<keyword evidence="2" id="KW-0732">Signal</keyword>
<dbReference type="Proteomes" id="UP000594975">
    <property type="component" value="Chromosome"/>
</dbReference>
<dbReference type="EMBL" id="CP065738">
    <property type="protein sequence ID" value="QPT52787.1"/>
    <property type="molecule type" value="Genomic_DNA"/>
</dbReference>
<feature type="compositionally biased region" description="Pro residues" evidence="1">
    <location>
        <begin position="228"/>
        <end position="237"/>
    </location>
</feature>
<feature type="compositionally biased region" description="Low complexity" evidence="1">
    <location>
        <begin position="218"/>
        <end position="227"/>
    </location>
</feature>
<dbReference type="Pfam" id="PF26526">
    <property type="entry name" value="DUF8175"/>
    <property type="match status" value="1"/>
</dbReference>
<feature type="region of interest" description="Disordered" evidence="1">
    <location>
        <begin position="25"/>
        <end position="83"/>
    </location>
</feature>
<feature type="chain" id="PRO_5039387160" description="DUF8175 domain-containing protein" evidence="2">
    <location>
        <begin position="25"/>
        <end position="275"/>
    </location>
</feature>
<dbReference type="PROSITE" id="PS51257">
    <property type="entry name" value="PROKAR_LIPOPROTEIN"/>
    <property type="match status" value="1"/>
</dbReference>
<dbReference type="GeneID" id="61262801"/>
<dbReference type="AlphaFoldDB" id="A0A7T3CET3"/>
<evidence type="ECO:0000313" key="4">
    <source>
        <dbReference type="EMBL" id="QPT52787.1"/>
    </source>
</evidence>
<feature type="compositionally biased region" description="Polar residues" evidence="1">
    <location>
        <begin position="45"/>
        <end position="54"/>
    </location>
</feature>
<accession>A0A7T3CET3</accession>
<proteinExistence type="predicted"/>
<feature type="compositionally biased region" description="Basic and acidic residues" evidence="1">
    <location>
        <begin position="61"/>
        <end position="83"/>
    </location>
</feature>
<organism evidence="4 5">
    <name type="scientific">Rothia kristinae</name>
    <dbReference type="NCBI Taxonomy" id="37923"/>
    <lineage>
        <taxon>Bacteria</taxon>
        <taxon>Bacillati</taxon>
        <taxon>Actinomycetota</taxon>
        <taxon>Actinomycetes</taxon>
        <taxon>Micrococcales</taxon>
        <taxon>Micrococcaceae</taxon>
        <taxon>Rothia</taxon>
    </lineage>
</organism>
<protein>
    <recommendedName>
        <fullName evidence="3">DUF8175 domain-containing protein</fullName>
    </recommendedName>
</protein>
<feature type="domain" description="DUF8175" evidence="3">
    <location>
        <begin position="30"/>
        <end position="218"/>
    </location>
</feature>
<dbReference type="KEGG" id="rkr:I6G21_05365"/>
<gene>
    <name evidence="4" type="ORF">I6G21_05365</name>
</gene>
<reference evidence="4 5" key="1">
    <citation type="submission" date="2020-12" db="EMBL/GenBank/DDBJ databases">
        <title>FDA dAtabase for Regulatory Grade micrObial Sequences (FDA-ARGOS): Supporting development and validation of Infectious Disease Dx tests.</title>
        <authorList>
            <person name="Sproer C."/>
            <person name="Gronow S."/>
            <person name="Severitt S."/>
            <person name="Schroder I."/>
            <person name="Tallon L."/>
            <person name="Sadzewicz L."/>
            <person name="Zhao X."/>
            <person name="Boylan J."/>
            <person name="Ott S."/>
            <person name="Bowen H."/>
            <person name="Vavikolanu K."/>
            <person name="Mehta A."/>
            <person name="Aluvathingal J."/>
            <person name="Nadendla S."/>
            <person name="Lowell S."/>
            <person name="Myers T."/>
            <person name="Yan Y."/>
            <person name="Sichtig H."/>
        </authorList>
    </citation>
    <scope>NUCLEOTIDE SEQUENCE [LARGE SCALE GENOMIC DNA]</scope>
    <source>
        <strain evidence="4 5">FDAARGOS_864</strain>
    </source>
</reference>
<feature type="region of interest" description="Disordered" evidence="1">
    <location>
        <begin position="213"/>
        <end position="263"/>
    </location>
</feature>
<evidence type="ECO:0000259" key="3">
    <source>
        <dbReference type="Pfam" id="PF26526"/>
    </source>
</evidence>
<dbReference type="RefSeq" id="WP_129357955.1">
    <property type="nucleotide sequence ID" value="NZ_CP065738.1"/>
</dbReference>
<feature type="signal peptide" evidence="2">
    <location>
        <begin position="1"/>
        <end position="24"/>
    </location>
</feature>
<evidence type="ECO:0000256" key="1">
    <source>
        <dbReference type="SAM" id="MobiDB-lite"/>
    </source>
</evidence>